<feature type="compositionally biased region" description="Basic and acidic residues" evidence="3">
    <location>
        <begin position="64"/>
        <end position="73"/>
    </location>
</feature>
<keyword evidence="7" id="KW-1185">Reference proteome</keyword>
<feature type="compositionally biased region" description="Low complexity" evidence="3">
    <location>
        <begin position="48"/>
        <end position="62"/>
    </location>
</feature>
<gene>
    <name evidence="6" type="ordered locus">sce9227</name>
</gene>
<organism evidence="6 7">
    <name type="scientific">Sorangium cellulosum (strain So ce56)</name>
    <name type="common">Polyangium cellulosum (strain So ce56)</name>
    <dbReference type="NCBI Taxonomy" id="448385"/>
    <lineage>
        <taxon>Bacteria</taxon>
        <taxon>Pseudomonadati</taxon>
        <taxon>Myxococcota</taxon>
        <taxon>Polyangia</taxon>
        <taxon>Polyangiales</taxon>
        <taxon>Polyangiaceae</taxon>
        <taxon>Sorangium</taxon>
    </lineage>
</organism>
<dbReference type="InterPro" id="IPR001647">
    <property type="entry name" value="HTH_TetR"/>
</dbReference>
<dbReference type="BioCyc" id="SCEL448385:SCE_RS47195-MONOMER"/>
<reference evidence="6 7" key="1">
    <citation type="journal article" date="2007" name="Nat. Biotechnol.">
        <title>Complete genome sequence of the myxobacterium Sorangium cellulosum.</title>
        <authorList>
            <person name="Schneiker S."/>
            <person name="Perlova O."/>
            <person name="Kaiser O."/>
            <person name="Gerth K."/>
            <person name="Alici A."/>
            <person name="Altmeyer M.O."/>
            <person name="Bartels D."/>
            <person name="Bekel T."/>
            <person name="Beyer S."/>
            <person name="Bode E."/>
            <person name="Bode H.B."/>
            <person name="Bolten C.J."/>
            <person name="Choudhuri J.V."/>
            <person name="Doss S."/>
            <person name="Elnakady Y.A."/>
            <person name="Frank B."/>
            <person name="Gaigalat L."/>
            <person name="Goesmann A."/>
            <person name="Groeger C."/>
            <person name="Gross F."/>
            <person name="Jelsbak L."/>
            <person name="Jelsbak L."/>
            <person name="Kalinowski J."/>
            <person name="Kegler C."/>
            <person name="Knauber T."/>
            <person name="Konietzny S."/>
            <person name="Kopp M."/>
            <person name="Krause L."/>
            <person name="Krug D."/>
            <person name="Linke B."/>
            <person name="Mahmud T."/>
            <person name="Martinez-Arias R."/>
            <person name="McHardy A.C."/>
            <person name="Merai M."/>
            <person name="Meyer F."/>
            <person name="Mormann S."/>
            <person name="Munoz-Dorado J."/>
            <person name="Perez J."/>
            <person name="Pradella S."/>
            <person name="Rachid S."/>
            <person name="Raddatz G."/>
            <person name="Rosenau F."/>
            <person name="Rueckert C."/>
            <person name="Sasse F."/>
            <person name="Scharfe M."/>
            <person name="Schuster S.C."/>
            <person name="Suen G."/>
            <person name="Treuner-Lange A."/>
            <person name="Velicer G.J."/>
            <person name="Vorholter F.-J."/>
            <person name="Weissman K.J."/>
            <person name="Welch R.D."/>
            <person name="Wenzel S.C."/>
            <person name="Whitworth D.E."/>
            <person name="Wilhelm S."/>
            <person name="Wittmann C."/>
            <person name="Bloecker H."/>
            <person name="Puehler A."/>
            <person name="Mueller R."/>
        </authorList>
    </citation>
    <scope>NUCLEOTIDE SEQUENCE [LARGE SCALE GENOMIC DNA]</scope>
    <source>
        <strain evidence="7">So ce56</strain>
    </source>
</reference>
<keyword evidence="4" id="KW-1133">Transmembrane helix</keyword>
<dbReference type="PANTHER" id="PTHR30055">
    <property type="entry name" value="HTH-TYPE TRANSCRIPTIONAL REGULATOR RUTR"/>
    <property type="match status" value="1"/>
</dbReference>
<feature type="domain" description="HTH tetR-type" evidence="5">
    <location>
        <begin position="72"/>
        <end position="132"/>
    </location>
</feature>
<dbReference type="PROSITE" id="PS50977">
    <property type="entry name" value="HTH_TETR_2"/>
    <property type="match status" value="1"/>
</dbReference>
<dbReference type="SUPFAM" id="SSF46689">
    <property type="entry name" value="Homeodomain-like"/>
    <property type="match status" value="1"/>
</dbReference>
<feature type="transmembrane region" description="Helical" evidence="4">
    <location>
        <begin position="224"/>
        <end position="245"/>
    </location>
</feature>
<dbReference type="SUPFAM" id="SSF48498">
    <property type="entry name" value="Tetracyclin repressor-like, C-terminal domain"/>
    <property type="match status" value="1"/>
</dbReference>
<accession>A9GDU2</accession>
<dbReference type="eggNOG" id="COG1309">
    <property type="taxonomic scope" value="Bacteria"/>
</dbReference>
<evidence type="ECO:0000313" key="7">
    <source>
        <dbReference type="Proteomes" id="UP000002139"/>
    </source>
</evidence>
<dbReference type="Gene3D" id="1.10.357.10">
    <property type="entry name" value="Tetracycline Repressor, domain 2"/>
    <property type="match status" value="1"/>
</dbReference>
<feature type="DNA-binding region" description="H-T-H motif" evidence="2">
    <location>
        <begin position="95"/>
        <end position="114"/>
    </location>
</feature>
<dbReference type="PANTHER" id="PTHR30055:SF226">
    <property type="entry name" value="HTH-TYPE TRANSCRIPTIONAL REGULATOR PKSA"/>
    <property type="match status" value="1"/>
</dbReference>
<dbReference type="GO" id="GO:0000976">
    <property type="term" value="F:transcription cis-regulatory region binding"/>
    <property type="evidence" value="ECO:0007669"/>
    <property type="project" value="TreeGrafter"/>
</dbReference>
<dbReference type="EMBL" id="AM746676">
    <property type="protein sequence ID" value="CAN99400.1"/>
    <property type="molecule type" value="Genomic_DNA"/>
</dbReference>
<dbReference type="STRING" id="448385.sce9227"/>
<dbReference type="InterPro" id="IPR009057">
    <property type="entry name" value="Homeodomain-like_sf"/>
</dbReference>
<sequence>MVILRARSVKEIAAVDRRLTGRRPRQQIARSMSKVIPGATKRRKRAAAPRAPVASAPIAPAPERGGRAQQKLDTRRRIRDAAWALFTELGYDDTTTKAVAERAEVATGTVFVHARDKPDLLMMVMHDRLAAAVDAAFEALPRKEPLLAQLLHVFQRLFAMYGEQPLVSQAFVKAFPGASGPNGERLNALTFAFLHRIAGLVRDAQARGEVAGDIDPLAAAHNVFALYFAALLSWLSGFVTLGAALDPVLKSSLTLQFRGLRA</sequence>
<dbReference type="GO" id="GO:0003700">
    <property type="term" value="F:DNA-binding transcription factor activity"/>
    <property type="evidence" value="ECO:0007669"/>
    <property type="project" value="TreeGrafter"/>
</dbReference>
<evidence type="ECO:0000256" key="2">
    <source>
        <dbReference type="PROSITE-ProRule" id="PRU00335"/>
    </source>
</evidence>
<dbReference type="InterPro" id="IPR050109">
    <property type="entry name" value="HTH-type_TetR-like_transc_reg"/>
</dbReference>
<keyword evidence="1 2" id="KW-0238">DNA-binding</keyword>
<dbReference type="KEGG" id="scl:sce9227"/>
<dbReference type="InterPro" id="IPR036271">
    <property type="entry name" value="Tet_transcr_reg_TetR-rel_C_sf"/>
</dbReference>
<keyword evidence="4" id="KW-0472">Membrane</keyword>
<dbReference type="HOGENOM" id="CLU_1061305_0_0_7"/>
<proteinExistence type="predicted"/>
<dbReference type="Pfam" id="PF00440">
    <property type="entry name" value="TetR_N"/>
    <property type="match status" value="1"/>
</dbReference>
<dbReference type="Proteomes" id="UP000002139">
    <property type="component" value="Chromosome"/>
</dbReference>
<dbReference type="PRINTS" id="PR00455">
    <property type="entry name" value="HTHTETR"/>
</dbReference>
<keyword evidence="4" id="KW-0812">Transmembrane</keyword>
<feature type="region of interest" description="Disordered" evidence="3">
    <location>
        <begin position="35"/>
        <end position="73"/>
    </location>
</feature>
<name>A9GDU2_SORC5</name>
<dbReference type="AlphaFoldDB" id="A9GDU2"/>
<evidence type="ECO:0000259" key="5">
    <source>
        <dbReference type="PROSITE" id="PS50977"/>
    </source>
</evidence>
<evidence type="ECO:0000256" key="4">
    <source>
        <dbReference type="SAM" id="Phobius"/>
    </source>
</evidence>
<protein>
    <submittedName>
        <fullName evidence="6">Transcriptional regulator, TetR family</fullName>
    </submittedName>
</protein>
<evidence type="ECO:0000313" key="6">
    <source>
        <dbReference type="EMBL" id="CAN99400.1"/>
    </source>
</evidence>
<evidence type="ECO:0000256" key="3">
    <source>
        <dbReference type="SAM" id="MobiDB-lite"/>
    </source>
</evidence>
<evidence type="ECO:0000256" key="1">
    <source>
        <dbReference type="ARBA" id="ARBA00023125"/>
    </source>
</evidence>